<evidence type="ECO:0000256" key="1">
    <source>
        <dbReference type="SAM" id="MobiDB-lite"/>
    </source>
</evidence>
<protein>
    <submittedName>
        <fullName evidence="2">Gene transfer agent family protein</fullName>
    </submittedName>
</protein>
<feature type="compositionally biased region" description="Low complexity" evidence="1">
    <location>
        <begin position="150"/>
        <end position="163"/>
    </location>
</feature>
<organism evidence="2 3">
    <name type="scientific">Candidatus Devosia phytovorans</name>
    <dbReference type="NCBI Taxonomy" id="3121372"/>
    <lineage>
        <taxon>Bacteria</taxon>
        <taxon>Pseudomonadati</taxon>
        <taxon>Pseudomonadota</taxon>
        <taxon>Alphaproteobacteria</taxon>
        <taxon>Hyphomicrobiales</taxon>
        <taxon>Devosiaceae</taxon>
        <taxon>Devosia</taxon>
    </lineage>
</organism>
<evidence type="ECO:0000313" key="2">
    <source>
        <dbReference type="EMBL" id="WEK05776.1"/>
    </source>
</evidence>
<proteinExistence type="predicted"/>
<dbReference type="InterPro" id="IPR021791">
    <property type="entry name" value="Phage_TAC_11"/>
</dbReference>
<dbReference type="EMBL" id="CP119312">
    <property type="protein sequence ID" value="WEK05776.1"/>
    <property type="molecule type" value="Genomic_DNA"/>
</dbReference>
<dbReference type="AlphaFoldDB" id="A0AAJ5VXB1"/>
<dbReference type="Proteomes" id="UP001217476">
    <property type="component" value="Chromosome"/>
</dbReference>
<name>A0AAJ5VXB1_9HYPH</name>
<gene>
    <name evidence="2" type="ORF">P0Y65_05835</name>
</gene>
<dbReference type="Pfam" id="PF11836">
    <property type="entry name" value="Phage_TAC_11"/>
    <property type="match status" value="1"/>
</dbReference>
<accession>A0AAJ5VXB1</accession>
<evidence type="ECO:0000313" key="3">
    <source>
        <dbReference type="Proteomes" id="UP001217476"/>
    </source>
</evidence>
<reference evidence="2" key="1">
    <citation type="submission" date="2023-03" db="EMBL/GenBank/DDBJ databases">
        <title>Andean soil-derived lignocellulolytic bacterial consortium as a source of novel taxa and putative plastic-active enzymes.</title>
        <authorList>
            <person name="Diaz-Garcia L."/>
            <person name="Chuvochina M."/>
            <person name="Feuerriegel G."/>
            <person name="Bunk B."/>
            <person name="Sproer C."/>
            <person name="Streit W.R."/>
            <person name="Rodriguez L.M."/>
            <person name="Overmann J."/>
            <person name="Jimenez D.J."/>
        </authorList>
    </citation>
    <scope>NUCLEOTIDE SEQUENCE</scope>
    <source>
        <strain evidence="2">MAG 4196</strain>
    </source>
</reference>
<feature type="region of interest" description="Disordered" evidence="1">
    <location>
        <begin position="142"/>
        <end position="163"/>
    </location>
</feature>
<sequence>MARYVEEPFGGAKRKFRLGIGELRDLQDATGVGPATLVARFIALPPAADHNKRPREDAYELGKADPDYIADFNVYASIRTFGGDWRVDDLRETIRLGLLGAGMTSTEADVLMMKHFDHPDAPGLHEHVGLAAQIVIHAIAPDKDDPAGKAPAETTPTAPATES</sequence>